<dbReference type="RefSeq" id="WP_149758097.1">
    <property type="nucleotide sequence ID" value="NZ_FOMS01000015.1"/>
</dbReference>
<keyword evidence="3" id="KW-1185">Reference proteome</keyword>
<sequence length="260" mass="27709">MTRLPLLLGLLAMIALPAAASEELCRGYGPQAPRDISDRAGRNRQVWSPAPPPQDLRLCNMHVHAQAEHKGPGFSVPAGEDAANGWACGDTWRLSPTDLAPAAQRHFDGVAPGNTIEVHWVYTSCQVPPGAGLGACMSEACANPQLRVESQVFLLVNDPAARDFNDYAYRGHAVAGRAQPRTLPADTGTPVVFAGSTTGPAYDQSTCSPMQVTWSVRPECARLDINSLHDWAAGGNVFEEHEAHGVRPLVTAPDLLAPIP</sequence>
<reference evidence="2 3" key="1">
    <citation type="submission" date="2016-10" db="EMBL/GenBank/DDBJ databases">
        <authorList>
            <person name="Varghese N."/>
            <person name="Submissions S."/>
        </authorList>
    </citation>
    <scope>NUCLEOTIDE SEQUENCE [LARGE SCALE GENOMIC DNA]</scope>
    <source>
        <strain evidence="3">YIM D21,KCTC 23444,ACCC 10710</strain>
    </source>
</reference>
<dbReference type="Proteomes" id="UP000325289">
    <property type="component" value="Unassembled WGS sequence"/>
</dbReference>
<organism evidence="2 3">
    <name type="scientific">Roseivivax sediminis</name>
    <dbReference type="NCBI Taxonomy" id="936889"/>
    <lineage>
        <taxon>Bacteria</taxon>
        <taxon>Pseudomonadati</taxon>
        <taxon>Pseudomonadota</taxon>
        <taxon>Alphaproteobacteria</taxon>
        <taxon>Rhodobacterales</taxon>
        <taxon>Roseobacteraceae</taxon>
        <taxon>Roseivivax</taxon>
    </lineage>
</organism>
<evidence type="ECO:0000256" key="1">
    <source>
        <dbReference type="SAM" id="SignalP"/>
    </source>
</evidence>
<dbReference type="Pfam" id="PF10563">
    <property type="entry name" value="CA_like"/>
    <property type="match status" value="1"/>
</dbReference>
<dbReference type="AlphaFoldDB" id="A0A1I2D4U9"/>
<accession>A0A1I2D4U9</accession>
<name>A0A1I2D4U9_9RHOB</name>
<protein>
    <submittedName>
        <fullName evidence="2">Cadmium carbonic anhydrase repeat-containing protein</fullName>
    </submittedName>
</protein>
<dbReference type="OrthoDB" id="8902034at2"/>
<dbReference type="InterPro" id="IPR018883">
    <property type="entry name" value="Delta_CA"/>
</dbReference>
<evidence type="ECO:0000313" key="3">
    <source>
        <dbReference type="Proteomes" id="UP000325289"/>
    </source>
</evidence>
<feature type="signal peptide" evidence="1">
    <location>
        <begin position="1"/>
        <end position="20"/>
    </location>
</feature>
<gene>
    <name evidence="2" type="ORF">SAMN04515678_11570</name>
</gene>
<dbReference type="EMBL" id="FOMS01000015">
    <property type="protein sequence ID" value="SFE75531.1"/>
    <property type="molecule type" value="Genomic_DNA"/>
</dbReference>
<feature type="chain" id="PRO_5009302173" evidence="1">
    <location>
        <begin position="21"/>
        <end position="260"/>
    </location>
</feature>
<evidence type="ECO:0000313" key="2">
    <source>
        <dbReference type="EMBL" id="SFE75531.1"/>
    </source>
</evidence>
<keyword evidence="1" id="KW-0732">Signal</keyword>
<proteinExistence type="predicted"/>